<dbReference type="SUPFAM" id="SSF53756">
    <property type="entry name" value="UDP-Glycosyltransferase/glycogen phosphorylase"/>
    <property type="match status" value="1"/>
</dbReference>
<dbReference type="InterPro" id="IPR001503">
    <property type="entry name" value="Glyco_trans_10"/>
</dbReference>
<keyword evidence="3" id="KW-0808">Transferase</keyword>
<protein>
    <recommendedName>
        <fullName evidence="8">Glycosyltransferase family 10 (Fucosyltransferase) C-term</fullName>
    </recommendedName>
</protein>
<accession>A0ABS3CKA0</accession>
<keyword evidence="7" id="KW-1185">Reference proteome</keyword>
<dbReference type="InterPro" id="IPR038577">
    <property type="entry name" value="GT10-like_C_sf"/>
</dbReference>
<dbReference type="Gene3D" id="3.40.50.11660">
    <property type="entry name" value="Glycosyl transferase family 10, C-terminal domain"/>
    <property type="match status" value="1"/>
</dbReference>
<comment type="similarity">
    <text evidence="1">Belongs to the glycosyltransferase 10 family.</text>
</comment>
<evidence type="ECO:0000256" key="1">
    <source>
        <dbReference type="ARBA" id="ARBA00008919"/>
    </source>
</evidence>
<dbReference type="Pfam" id="PF00852">
    <property type="entry name" value="Glyco_transf_10"/>
    <property type="match status" value="1"/>
</dbReference>
<dbReference type="PANTHER" id="PTHR11929">
    <property type="entry name" value="ALPHA- 1,3 -FUCOSYLTRANSFERASE"/>
    <property type="match status" value="1"/>
</dbReference>
<dbReference type="EMBL" id="JAFKCU010000006">
    <property type="protein sequence ID" value="MBN7817520.1"/>
    <property type="molecule type" value="Genomic_DNA"/>
</dbReference>
<dbReference type="PANTHER" id="PTHR11929:SF194">
    <property type="entry name" value="ALPHA-(1,3)-FUCOSYLTRANSFERASE 10"/>
    <property type="match status" value="1"/>
</dbReference>
<dbReference type="RefSeq" id="WP_206588191.1">
    <property type="nucleotide sequence ID" value="NZ_JAFKCU010000006.1"/>
</dbReference>
<organism evidence="6 7">
    <name type="scientific">Algoriphagus pacificus</name>
    <dbReference type="NCBI Taxonomy" id="2811234"/>
    <lineage>
        <taxon>Bacteria</taxon>
        <taxon>Pseudomonadati</taxon>
        <taxon>Bacteroidota</taxon>
        <taxon>Cytophagia</taxon>
        <taxon>Cytophagales</taxon>
        <taxon>Cyclobacteriaceae</taxon>
        <taxon>Algoriphagus</taxon>
    </lineage>
</organism>
<dbReference type="Pfam" id="PF18025">
    <property type="entry name" value="FucT_N"/>
    <property type="match status" value="1"/>
</dbReference>
<feature type="domain" description="Alpha-(1,3)-fucosyltransferase FucT N-terminal" evidence="5">
    <location>
        <begin position="6"/>
        <end position="94"/>
    </location>
</feature>
<evidence type="ECO:0000259" key="4">
    <source>
        <dbReference type="Pfam" id="PF00852"/>
    </source>
</evidence>
<evidence type="ECO:0008006" key="8">
    <source>
        <dbReference type="Google" id="ProtNLM"/>
    </source>
</evidence>
<evidence type="ECO:0000313" key="7">
    <source>
        <dbReference type="Proteomes" id="UP000664480"/>
    </source>
</evidence>
<proteinExistence type="inferred from homology"/>
<sequence length="308" mass="36821">MKSIKIKFVDFFSGFDQTYNGIYILLSRFFNLEISEDPDFIFFSVWGNSHLEYSCTKIFITGENVRPNFFLCDYALGFDFLEKENYLRLPLYVYWKSLDYKRLIFPDFKNIIDDHPKSKFCCFVVSNPKSVRRIDFFKKLSQYQTVDSGGKVKNNMGYLVSDKLAFMSPYKFMIAFENSSYPGYVTEKIYECFFTNTIPIYWGSQLIQKDFNTKRILNRFDFNSDDELIERIKYLNENNEAYLEFISQPVFHKNEPNSYLREENIQIFFNKIFTGDKKTKSIGTKKNIGIALRMIRNFYSKNFRKSFR</sequence>
<evidence type="ECO:0000256" key="2">
    <source>
        <dbReference type="ARBA" id="ARBA00022676"/>
    </source>
</evidence>
<feature type="domain" description="Fucosyltransferase C-terminal" evidence="4">
    <location>
        <begin position="116"/>
        <end position="246"/>
    </location>
</feature>
<evidence type="ECO:0000256" key="3">
    <source>
        <dbReference type="ARBA" id="ARBA00022679"/>
    </source>
</evidence>
<dbReference type="InterPro" id="IPR041058">
    <property type="entry name" value="FucT_N"/>
</dbReference>
<evidence type="ECO:0000313" key="6">
    <source>
        <dbReference type="EMBL" id="MBN7817520.1"/>
    </source>
</evidence>
<keyword evidence="2" id="KW-0328">Glycosyltransferase</keyword>
<name>A0ABS3CKA0_9BACT</name>
<dbReference type="Proteomes" id="UP000664480">
    <property type="component" value="Unassembled WGS sequence"/>
</dbReference>
<dbReference type="InterPro" id="IPR055270">
    <property type="entry name" value="Glyco_tran_10_C"/>
</dbReference>
<comment type="caution">
    <text evidence="6">The sequence shown here is derived from an EMBL/GenBank/DDBJ whole genome shotgun (WGS) entry which is preliminary data.</text>
</comment>
<reference evidence="6 7" key="1">
    <citation type="submission" date="2021-03" db="EMBL/GenBank/DDBJ databases">
        <title>novel species isolated from a fishpond in China.</title>
        <authorList>
            <person name="Lu H."/>
            <person name="Cai Z."/>
        </authorList>
    </citation>
    <scope>NUCLEOTIDE SEQUENCE [LARGE SCALE GENOMIC DNA]</scope>
    <source>
        <strain evidence="6 7">YJ13C</strain>
    </source>
</reference>
<gene>
    <name evidence="6" type="ORF">J0A69_18910</name>
</gene>
<evidence type="ECO:0000259" key="5">
    <source>
        <dbReference type="Pfam" id="PF18025"/>
    </source>
</evidence>